<dbReference type="NCBIfam" id="TIGR03860">
    <property type="entry name" value="FMN_nitrolo"/>
    <property type="match status" value="1"/>
</dbReference>
<dbReference type="OrthoDB" id="9135350at2"/>
<keyword evidence="4 8" id="KW-0503">Monooxygenase</keyword>
<dbReference type="PANTHER" id="PTHR30011">
    <property type="entry name" value="ALKANESULFONATE MONOOXYGENASE-RELATED"/>
    <property type="match status" value="1"/>
</dbReference>
<feature type="domain" description="Luciferase-like" evidence="7">
    <location>
        <begin position="32"/>
        <end position="395"/>
    </location>
</feature>
<keyword evidence="3" id="KW-0560">Oxidoreductase</keyword>
<reference evidence="8 9" key="1">
    <citation type="submission" date="2018-03" db="EMBL/GenBank/DDBJ databases">
        <title>Genomic Encyclopedia of Archaeal and Bacterial Type Strains, Phase II (KMG-II): from individual species to whole genera.</title>
        <authorList>
            <person name="Goeker M."/>
        </authorList>
    </citation>
    <scope>NUCLEOTIDE SEQUENCE [LARGE SCALE GENOMIC DNA]</scope>
    <source>
        <strain evidence="8 9">DSM 44889</strain>
    </source>
</reference>
<dbReference type="GO" id="GO:0004497">
    <property type="term" value="F:monooxygenase activity"/>
    <property type="evidence" value="ECO:0007669"/>
    <property type="project" value="UniProtKB-KW"/>
</dbReference>
<evidence type="ECO:0000256" key="3">
    <source>
        <dbReference type="ARBA" id="ARBA00023002"/>
    </source>
</evidence>
<proteinExistence type="inferred from homology"/>
<gene>
    <name evidence="8" type="ORF">BXY45_10383</name>
</gene>
<dbReference type="Pfam" id="PF00296">
    <property type="entry name" value="Bac_luciferase"/>
    <property type="match status" value="1"/>
</dbReference>
<dbReference type="GO" id="GO:0016705">
    <property type="term" value="F:oxidoreductase activity, acting on paired donors, with incorporation or reduction of molecular oxygen"/>
    <property type="evidence" value="ECO:0007669"/>
    <property type="project" value="InterPro"/>
</dbReference>
<dbReference type="InterPro" id="IPR036661">
    <property type="entry name" value="Luciferase-like_sf"/>
</dbReference>
<evidence type="ECO:0000256" key="6">
    <source>
        <dbReference type="PIRSR" id="PIRSR000337-1"/>
    </source>
</evidence>
<evidence type="ECO:0000256" key="5">
    <source>
        <dbReference type="ARBA" id="ARBA00033748"/>
    </source>
</evidence>
<keyword evidence="1 6" id="KW-0285">Flavoprotein</keyword>
<name>A0A316ACG7_9ACTN</name>
<comment type="similarity">
    <text evidence="5">Belongs to the NtaA/SnaA/DszA monooxygenase family.</text>
</comment>
<evidence type="ECO:0000313" key="9">
    <source>
        <dbReference type="Proteomes" id="UP000245469"/>
    </source>
</evidence>
<dbReference type="PIRSF" id="PIRSF000337">
    <property type="entry name" value="NTA_MOA"/>
    <property type="match status" value="1"/>
</dbReference>
<accession>A0A316ACG7</accession>
<dbReference type="InterPro" id="IPR016215">
    <property type="entry name" value="NTA_MOA"/>
</dbReference>
<dbReference type="EMBL" id="QGDQ01000003">
    <property type="protein sequence ID" value="PWJ55413.1"/>
    <property type="molecule type" value="Genomic_DNA"/>
</dbReference>
<keyword evidence="2 6" id="KW-0288">FMN</keyword>
<evidence type="ECO:0000313" key="8">
    <source>
        <dbReference type="EMBL" id="PWJ55413.1"/>
    </source>
</evidence>
<comment type="caution">
    <text evidence="8">The sequence shown here is derived from an EMBL/GenBank/DDBJ whole genome shotgun (WGS) entry which is preliminary data.</text>
</comment>
<dbReference type="InterPro" id="IPR051260">
    <property type="entry name" value="Diverse_substr_monoxygenases"/>
</dbReference>
<dbReference type="Gene3D" id="3.20.20.30">
    <property type="entry name" value="Luciferase-like domain"/>
    <property type="match status" value="1"/>
</dbReference>
<protein>
    <submittedName>
        <fullName evidence="8">FMN-dependent oxidoreductase (Nitrilotriacetate monooxygenase family)</fullName>
    </submittedName>
</protein>
<evidence type="ECO:0000256" key="4">
    <source>
        <dbReference type="ARBA" id="ARBA00023033"/>
    </source>
</evidence>
<dbReference type="RefSeq" id="WP_109773044.1">
    <property type="nucleotide sequence ID" value="NZ_QGDQ01000003.1"/>
</dbReference>
<keyword evidence="9" id="KW-1185">Reference proteome</keyword>
<dbReference type="InterPro" id="IPR011251">
    <property type="entry name" value="Luciferase-like_dom"/>
</dbReference>
<dbReference type="SUPFAM" id="SSF51679">
    <property type="entry name" value="Bacterial luciferase-like"/>
    <property type="match status" value="1"/>
</dbReference>
<dbReference type="AlphaFoldDB" id="A0A316ACG7"/>
<feature type="binding site" evidence="6">
    <location>
        <position position="100"/>
    </location>
    <ligand>
        <name>FMN</name>
        <dbReference type="ChEBI" id="CHEBI:58210"/>
    </ligand>
</feature>
<sequence>MARPFHLGWFTYFGPDEWDAPFASAGGSPWDGAFHTDLARALERACFDLVLLEDSLAVSAEAGGTRELLLRTGVRAPRHDPAPLSALMAAATQHLGVVTTLSTLLYPPFLVARLLSTLDSLSGGRTGWNIVTSTDDAEARNAGLPALPERDERYAGAQEHVDVVSALLDSWDPDAVVMDRTTHTYADHTRVHAVHATGPRYPVAGPLTTVRSPQGRPLYCQAGGSPTGRAFAARNADLVLAVANGPAAMKEVRDDVRRRAVDAGRDPDDLRVLFLVAPVLGETEGEARAALARSAAHPTALATTLAKFSAYTGVDLTALDPDAPLPPPEQLLAGSARGSLGTLVKFAQVDAEGRPSPKPLRELAADAGTNSSLDLVGTPEHVADQLEAAAEQVGGDGFLITTPFHRLSRHYVVQVTEGLVPVLQRRGLVRTRYTAGTLRGHLAEF</sequence>
<evidence type="ECO:0000256" key="1">
    <source>
        <dbReference type="ARBA" id="ARBA00022630"/>
    </source>
</evidence>
<feature type="binding site" evidence="6">
    <location>
        <position position="54"/>
    </location>
    <ligand>
        <name>FMN</name>
        <dbReference type="ChEBI" id="CHEBI:58210"/>
    </ligand>
</feature>
<dbReference type="PANTHER" id="PTHR30011:SF16">
    <property type="entry name" value="C2H2 FINGER DOMAIN TRANSCRIPTION FACTOR (EUROFUNG)-RELATED"/>
    <property type="match status" value="1"/>
</dbReference>
<organism evidence="8 9">
    <name type="scientific">Quadrisphaera granulorum</name>
    <dbReference type="NCBI Taxonomy" id="317664"/>
    <lineage>
        <taxon>Bacteria</taxon>
        <taxon>Bacillati</taxon>
        <taxon>Actinomycetota</taxon>
        <taxon>Actinomycetes</taxon>
        <taxon>Kineosporiales</taxon>
        <taxon>Kineosporiaceae</taxon>
        <taxon>Quadrisphaera</taxon>
    </lineage>
</organism>
<evidence type="ECO:0000259" key="7">
    <source>
        <dbReference type="Pfam" id="PF00296"/>
    </source>
</evidence>
<feature type="binding site" evidence="6">
    <location>
        <position position="225"/>
    </location>
    <ligand>
        <name>FMN</name>
        <dbReference type="ChEBI" id="CHEBI:58210"/>
    </ligand>
</feature>
<dbReference type="Proteomes" id="UP000245469">
    <property type="component" value="Unassembled WGS sequence"/>
</dbReference>
<evidence type="ECO:0000256" key="2">
    <source>
        <dbReference type="ARBA" id="ARBA00022643"/>
    </source>
</evidence>
<feature type="binding site" evidence="6">
    <location>
        <position position="154"/>
    </location>
    <ligand>
        <name>FMN</name>
        <dbReference type="ChEBI" id="CHEBI:58210"/>
    </ligand>
</feature>